<dbReference type="AlphaFoldDB" id="A0AAQ3M4Z2"/>
<proteinExistence type="predicted"/>
<dbReference type="EMBL" id="CP138584">
    <property type="protein sequence ID" value="WPH00980.1"/>
    <property type="molecule type" value="Genomic_DNA"/>
</dbReference>
<name>A0AAQ3M4Z2_9PEZI</name>
<evidence type="ECO:0000313" key="1">
    <source>
        <dbReference type="EMBL" id="WPH00980.1"/>
    </source>
</evidence>
<dbReference type="Pfam" id="PF08728">
    <property type="entry name" value="CRT10"/>
    <property type="match status" value="1"/>
</dbReference>
<accession>A0AAQ3M4Z2</accession>
<dbReference type="Proteomes" id="UP001303373">
    <property type="component" value="Chromosome 5"/>
</dbReference>
<protein>
    <submittedName>
        <fullName evidence="1">Uncharacterized protein</fullName>
    </submittedName>
</protein>
<gene>
    <name evidence="1" type="ORF">R9X50_00381400</name>
</gene>
<evidence type="ECO:0000313" key="2">
    <source>
        <dbReference type="Proteomes" id="UP001303373"/>
    </source>
</evidence>
<sequence length="633" mass="71006">MAKRLYDELPVFATGVQRLEDRFGKRMRGDDYNELPRISEWRCNLTGLSQQNNLYFVAHGHEIYVYVPQFPTQCITKEPALIVPSQQLPPGRRGYMDPSMPHAINNLLVQFLGNEEVVAAVRDDGDVTVVLVRHIARAIEERAQPGNSLNLVANDVRPFYQNNVGDSAWGIAIHSQARILAVSANSHEIRVFKFGLYSAEDSTAINHESGAEREADVNIRILNGISNIPCISFCNTGHDPHGRWLLSTDISGNCQAIDILDTDNEFQKTQMFKFGEERDFTGEFDLVHAGWTIMFLDTRSFKVESHFTAAVGSAGLESDGAKAALSRSWDLSETVNNPNMKNMYWGTKFSGTDRSLHIQRGRSLAPFDNELDVLISENDGQRTEDSELEVSQDEENELSSAVGSYIVDEVEAYIDSEDEDEIEMMADFVNRRETVHRVHFIHEGPLCDDLPCPILHTSAKNVFLLQPSNQKSNLGPFSPPVVGFETPLRQQIPLEFGALHRIDRLNMHAYIPSIGVVILASQKGRILVLSLTKIPGNSGVYPQALHMYQNSNQTKYAMRAEHILPFPDQEDTLARSIYPLHGIAVGPIQGTARLPDGRKRWRLMVMYQNYTILSYEIGRHEGALAVDAETVLV</sequence>
<dbReference type="InterPro" id="IPR014839">
    <property type="entry name" value="Crt10"/>
</dbReference>
<reference evidence="1 2" key="1">
    <citation type="submission" date="2023-11" db="EMBL/GenBank/DDBJ databases">
        <title>An acidophilic fungus is an integral part of prey digestion in a carnivorous sundew plant.</title>
        <authorList>
            <person name="Tsai I.J."/>
        </authorList>
    </citation>
    <scope>NUCLEOTIDE SEQUENCE [LARGE SCALE GENOMIC DNA]</scope>
    <source>
        <strain evidence="1">169a</strain>
    </source>
</reference>
<organism evidence="1 2">
    <name type="scientific">Acrodontium crateriforme</name>
    <dbReference type="NCBI Taxonomy" id="150365"/>
    <lineage>
        <taxon>Eukaryota</taxon>
        <taxon>Fungi</taxon>
        <taxon>Dikarya</taxon>
        <taxon>Ascomycota</taxon>
        <taxon>Pezizomycotina</taxon>
        <taxon>Dothideomycetes</taxon>
        <taxon>Dothideomycetidae</taxon>
        <taxon>Mycosphaerellales</taxon>
        <taxon>Teratosphaeriaceae</taxon>
        <taxon>Acrodontium</taxon>
    </lineage>
</organism>
<keyword evidence="2" id="KW-1185">Reference proteome</keyword>